<evidence type="ECO:0000259" key="11">
    <source>
        <dbReference type="Pfam" id="PF20259"/>
    </source>
</evidence>
<keyword evidence="7" id="KW-1015">Disulfide bond</keyword>
<dbReference type="EMBL" id="QEKH01000003">
    <property type="protein sequence ID" value="PVY45163.1"/>
    <property type="molecule type" value="Genomic_DNA"/>
</dbReference>
<dbReference type="RefSeq" id="WP_116882737.1">
    <property type="nucleotide sequence ID" value="NZ_CABMMC010000059.1"/>
</dbReference>
<protein>
    <recommendedName>
        <fullName evidence="9">tRNA-specific 2-thiouridylase MnmA</fullName>
        <ecNumber evidence="9">2.8.1.13</ecNumber>
    </recommendedName>
</protein>
<feature type="region of interest" description="Interaction with tRNA" evidence="9">
    <location>
        <begin position="148"/>
        <end position="150"/>
    </location>
</feature>
<evidence type="ECO:0000256" key="5">
    <source>
        <dbReference type="ARBA" id="ARBA00022840"/>
    </source>
</evidence>
<evidence type="ECO:0000256" key="4">
    <source>
        <dbReference type="ARBA" id="ARBA00022741"/>
    </source>
</evidence>
<dbReference type="Gene3D" id="3.40.50.620">
    <property type="entry name" value="HUPs"/>
    <property type="match status" value="1"/>
</dbReference>
<dbReference type="GO" id="GO:0002143">
    <property type="term" value="P:tRNA wobble position uridine thiolation"/>
    <property type="evidence" value="ECO:0007669"/>
    <property type="project" value="TreeGrafter"/>
</dbReference>
<feature type="region of interest" description="Interaction with tRNA" evidence="9">
    <location>
        <begin position="305"/>
        <end position="306"/>
    </location>
</feature>
<evidence type="ECO:0000256" key="9">
    <source>
        <dbReference type="HAMAP-Rule" id="MF_00144"/>
    </source>
</evidence>
<keyword evidence="3 9" id="KW-0819">tRNA processing</keyword>
<keyword evidence="5 9" id="KW-0067">ATP-binding</keyword>
<dbReference type="GO" id="GO:0000049">
    <property type="term" value="F:tRNA binding"/>
    <property type="evidence" value="ECO:0007669"/>
    <property type="project" value="UniProtKB-KW"/>
</dbReference>
<keyword evidence="4 9" id="KW-0547">Nucleotide-binding</keyword>
<dbReference type="Pfam" id="PF20259">
    <property type="entry name" value="tRNA_Me_trans_M"/>
    <property type="match status" value="1"/>
</dbReference>
<comment type="subcellular location">
    <subcellularLocation>
        <location evidence="9">Cytoplasm</location>
    </subcellularLocation>
</comment>
<name>A0A2U1B921_9BACT</name>
<feature type="binding site" evidence="9">
    <location>
        <position position="126"/>
    </location>
    <ligand>
        <name>ATP</name>
        <dbReference type="ChEBI" id="CHEBI:30616"/>
    </ligand>
</feature>
<evidence type="ECO:0000256" key="8">
    <source>
        <dbReference type="ARBA" id="ARBA00051542"/>
    </source>
</evidence>
<feature type="binding site" evidence="9">
    <location>
        <begin position="8"/>
        <end position="15"/>
    </location>
    <ligand>
        <name>ATP</name>
        <dbReference type="ChEBI" id="CHEBI:30616"/>
    </ligand>
</feature>
<feature type="active site" description="Cysteine persulfide intermediate" evidence="9">
    <location>
        <position position="198"/>
    </location>
</feature>
<evidence type="ECO:0000313" key="12">
    <source>
        <dbReference type="EMBL" id="PVY45163.1"/>
    </source>
</evidence>
<dbReference type="AlphaFoldDB" id="A0A2U1B921"/>
<dbReference type="Proteomes" id="UP000245959">
    <property type="component" value="Unassembled WGS sequence"/>
</dbReference>
<keyword evidence="6 9" id="KW-0694">RNA-binding</keyword>
<evidence type="ECO:0000256" key="1">
    <source>
        <dbReference type="ARBA" id="ARBA00022555"/>
    </source>
</evidence>
<dbReference type="GO" id="GO:0005524">
    <property type="term" value="F:ATP binding"/>
    <property type="evidence" value="ECO:0007669"/>
    <property type="project" value="UniProtKB-KW"/>
</dbReference>
<feature type="binding site" evidence="9">
    <location>
        <position position="34"/>
    </location>
    <ligand>
        <name>ATP</name>
        <dbReference type="ChEBI" id="CHEBI:30616"/>
    </ligand>
</feature>
<evidence type="ECO:0000259" key="10">
    <source>
        <dbReference type="Pfam" id="PF20258"/>
    </source>
</evidence>
<dbReference type="InterPro" id="IPR023382">
    <property type="entry name" value="MnmA-like_central_sf"/>
</dbReference>
<dbReference type="CDD" id="cd01998">
    <property type="entry name" value="MnmA_TRMU-like"/>
    <property type="match status" value="1"/>
</dbReference>
<keyword evidence="1 9" id="KW-0820">tRNA-binding</keyword>
<evidence type="ECO:0000256" key="2">
    <source>
        <dbReference type="ARBA" id="ARBA00022679"/>
    </source>
</evidence>
<dbReference type="NCBIfam" id="TIGR00420">
    <property type="entry name" value="trmU"/>
    <property type="match status" value="1"/>
</dbReference>
<keyword evidence="2 9" id="KW-0808">Transferase</keyword>
<sequence length="358" mass="39096">MKEKVIVALSGGVDSSVAAVLAQQAGCEVIGVTLRLKHPDPEFSAAQLCASKNDEAAVESICAKLGIEHHYLELFPEFECKVLRPAAQEYARGRTPNPCCECNYRIKFGKLVEFARSVGAAKVLTGHYAKLSEHGGVYELRRGDDLKKDQSYFLYRLDQAILSMVRFPVGAMDKGEVRRIAAEYGLVTSDKPDSQDACFQVPGESFGETLRRLEKLPRRPGLFRYQGRIVGRHNGVHEFTIGQRKGLNVALGVPAYVAGIDPESGDIRLETEPERLLASRFTVERVSWQSGRAPDLSGELEVQIRYRSRAVPCRVEPDGAGGAAVFPAIPQRAVTPGQAAVFYRGDLLLGGGVIGHAD</sequence>
<evidence type="ECO:0000256" key="6">
    <source>
        <dbReference type="ARBA" id="ARBA00022884"/>
    </source>
</evidence>
<dbReference type="PANTHER" id="PTHR11933:SF5">
    <property type="entry name" value="MITOCHONDRIAL TRNA-SPECIFIC 2-THIOURIDYLASE 1"/>
    <property type="match status" value="1"/>
</dbReference>
<comment type="similarity">
    <text evidence="9">Belongs to the MnmA/TRMU family.</text>
</comment>
<dbReference type="HAMAP" id="MF_00144">
    <property type="entry name" value="tRNA_thiouridyl_MnmA"/>
    <property type="match status" value="1"/>
</dbReference>
<accession>A0A2U1B921</accession>
<evidence type="ECO:0000313" key="13">
    <source>
        <dbReference type="Proteomes" id="UP000245959"/>
    </source>
</evidence>
<feature type="active site" description="Nucleophile" evidence="9">
    <location>
        <position position="102"/>
    </location>
</feature>
<dbReference type="EC" id="2.8.1.13" evidence="9"/>
<evidence type="ECO:0000256" key="3">
    <source>
        <dbReference type="ARBA" id="ARBA00022694"/>
    </source>
</evidence>
<feature type="site" description="Interaction with tRNA" evidence="9">
    <location>
        <position position="127"/>
    </location>
</feature>
<dbReference type="SUPFAM" id="SSF52402">
    <property type="entry name" value="Adenine nucleotide alpha hydrolases-like"/>
    <property type="match status" value="1"/>
</dbReference>
<reference evidence="12 13" key="1">
    <citation type="submission" date="2018-04" db="EMBL/GenBank/DDBJ databases">
        <title>Genomic Encyclopedia of Type Strains, Phase IV (KMG-IV): sequencing the most valuable type-strain genomes for metagenomic binning, comparative biology and taxonomic classification.</title>
        <authorList>
            <person name="Goeker M."/>
        </authorList>
    </citation>
    <scope>NUCLEOTIDE SEQUENCE [LARGE SCALE GENOMIC DNA]</scope>
    <source>
        <strain evidence="12 13">DSM 14823</strain>
    </source>
</reference>
<dbReference type="GO" id="GO:0103016">
    <property type="term" value="F:tRNA-uridine 2-sulfurtransferase activity"/>
    <property type="evidence" value="ECO:0007669"/>
    <property type="project" value="UniProtKB-EC"/>
</dbReference>
<dbReference type="InterPro" id="IPR014729">
    <property type="entry name" value="Rossmann-like_a/b/a_fold"/>
</dbReference>
<proteinExistence type="inferred from homology"/>
<dbReference type="Gene3D" id="2.40.30.10">
    <property type="entry name" value="Translation factors"/>
    <property type="match status" value="1"/>
</dbReference>
<evidence type="ECO:0000256" key="7">
    <source>
        <dbReference type="ARBA" id="ARBA00023157"/>
    </source>
</evidence>
<dbReference type="GeneID" id="78294067"/>
<feature type="domain" description="tRNA-specific 2-thiouridylase MnmA-like C-terminal" evidence="10">
    <location>
        <begin position="280"/>
        <end position="354"/>
    </location>
</feature>
<dbReference type="Gene3D" id="2.30.30.280">
    <property type="entry name" value="Adenine nucleotide alpha hydrolases-like domains"/>
    <property type="match status" value="1"/>
</dbReference>
<organism evidence="12 13">
    <name type="scientific">Victivallis vadensis</name>
    <dbReference type="NCBI Taxonomy" id="172901"/>
    <lineage>
        <taxon>Bacteria</taxon>
        <taxon>Pseudomonadati</taxon>
        <taxon>Lentisphaerota</taxon>
        <taxon>Lentisphaeria</taxon>
        <taxon>Victivallales</taxon>
        <taxon>Victivallaceae</taxon>
        <taxon>Victivallis</taxon>
    </lineage>
</organism>
<keyword evidence="13" id="KW-1185">Reference proteome</keyword>
<dbReference type="Pfam" id="PF03054">
    <property type="entry name" value="tRNA_Me_trans"/>
    <property type="match status" value="1"/>
</dbReference>
<dbReference type="PANTHER" id="PTHR11933">
    <property type="entry name" value="TRNA 5-METHYLAMINOMETHYL-2-THIOURIDYLATE -METHYLTRANSFERASE"/>
    <property type="match status" value="1"/>
</dbReference>
<dbReference type="InterPro" id="IPR046885">
    <property type="entry name" value="MnmA-like_C"/>
</dbReference>
<keyword evidence="9" id="KW-0963">Cytoplasm</keyword>
<dbReference type="NCBIfam" id="NF001138">
    <property type="entry name" value="PRK00143.1"/>
    <property type="match status" value="1"/>
</dbReference>
<comment type="caution">
    <text evidence="9">Lacks conserved residue(s) required for the propagation of feature annotation.</text>
</comment>
<gene>
    <name evidence="9" type="primary">mnmA</name>
    <name evidence="12" type="ORF">C8D82_10377</name>
</gene>
<comment type="catalytic activity">
    <reaction evidence="8 9">
        <text>S-sulfanyl-L-cysteinyl-[protein] + uridine(34) in tRNA + AH2 + ATP = 2-thiouridine(34) in tRNA + L-cysteinyl-[protein] + A + AMP + diphosphate + H(+)</text>
        <dbReference type="Rhea" id="RHEA:47032"/>
        <dbReference type="Rhea" id="RHEA-COMP:10131"/>
        <dbReference type="Rhea" id="RHEA-COMP:11726"/>
        <dbReference type="Rhea" id="RHEA-COMP:11727"/>
        <dbReference type="Rhea" id="RHEA-COMP:11728"/>
        <dbReference type="ChEBI" id="CHEBI:13193"/>
        <dbReference type="ChEBI" id="CHEBI:15378"/>
        <dbReference type="ChEBI" id="CHEBI:17499"/>
        <dbReference type="ChEBI" id="CHEBI:29950"/>
        <dbReference type="ChEBI" id="CHEBI:30616"/>
        <dbReference type="ChEBI" id="CHEBI:33019"/>
        <dbReference type="ChEBI" id="CHEBI:61963"/>
        <dbReference type="ChEBI" id="CHEBI:65315"/>
        <dbReference type="ChEBI" id="CHEBI:87170"/>
        <dbReference type="ChEBI" id="CHEBI:456215"/>
        <dbReference type="EC" id="2.8.1.13"/>
    </reaction>
</comment>
<feature type="site" description="Interaction with tRNA" evidence="9">
    <location>
        <position position="338"/>
    </location>
</feature>
<comment type="caution">
    <text evidence="12">The sequence shown here is derived from an EMBL/GenBank/DDBJ whole genome shotgun (WGS) entry which is preliminary data.</text>
</comment>
<feature type="domain" description="tRNA-specific 2-thiouridylase MnmA-like central" evidence="11">
    <location>
        <begin position="220"/>
        <end position="267"/>
    </location>
</feature>
<dbReference type="GO" id="GO:0005737">
    <property type="term" value="C:cytoplasm"/>
    <property type="evidence" value="ECO:0007669"/>
    <property type="project" value="UniProtKB-SubCell"/>
</dbReference>
<dbReference type="InterPro" id="IPR004506">
    <property type="entry name" value="MnmA-like"/>
</dbReference>
<dbReference type="Pfam" id="PF20258">
    <property type="entry name" value="tRNA_Me_trans_C"/>
    <property type="match status" value="1"/>
</dbReference>
<comment type="function">
    <text evidence="9">Catalyzes the 2-thiolation of uridine at the wobble position (U34) of tRNA, leading to the formation of s(2)U34.</text>
</comment>
<dbReference type="InterPro" id="IPR046884">
    <property type="entry name" value="MnmA-like_central"/>
</dbReference>